<gene>
    <name evidence="1" type="ORF">SNOG_02948</name>
</gene>
<dbReference type="GeneID" id="5970398"/>
<dbReference type="KEGG" id="pno:SNOG_02948"/>
<evidence type="ECO:0000313" key="1">
    <source>
        <dbReference type="EMBL" id="EAT89679.1"/>
    </source>
</evidence>
<proteinExistence type="predicted"/>
<protein>
    <submittedName>
        <fullName evidence="1">Uncharacterized protein</fullName>
    </submittedName>
</protein>
<reference evidence="2" key="1">
    <citation type="journal article" date="2007" name="Plant Cell">
        <title>Dothideomycete-plant interactions illuminated by genome sequencing and EST analysis of the wheat pathogen Stagonospora nodorum.</title>
        <authorList>
            <person name="Hane J.K."/>
            <person name="Lowe R.G."/>
            <person name="Solomon P.S."/>
            <person name="Tan K.C."/>
            <person name="Schoch C.L."/>
            <person name="Spatafora J.W."/>
            <person name="Crous P.W."/>
            <person name="Kodira C."/>
            <person name="Birren B.W."/>
            <person name="Galagan J.E."/>
            <person name="Torriani S.F."/>
            <person name="McDonald B.A."/>
            <person name="Oliver R.P."/>
        </authorList>
    </citation>
    <scope>NUCLEOTIDE SEQUENCE [LARGE SCALE GENOMIC DNA]</scope>
    <source>
        <strain evidence="2">SN15 / ATCC MYA-4574 / FGSC 10173</strain>
    </source>
</reference>
<dbReference type="Proteomes" id="UP000001055">
    <property type="component" value="Unassembled WGS sequence"/>
</dbReference>
<accession>Q0UZ66</accession>
<organism evidence="1 2">
    <name type="scientific">Phaeosphaeria nodorum (strain SN15 / ATCC MYA-4574 / FGSC 10173)</name>
    <name type="common">Glume blotch fungus</name>
    <name type="synonym">Parastagonospora nodorum</name>
    <dbReference type="NCBI Taxonomy" id="321614"/>
    <lineage>
        <taxon>Eukaryota</taxon>
        <taxon>Fungi</taxon>
        <taxon>Dikarya</taxon>
        <taxon>Ascomycota</taxon>
        <taxon>Pezizomycotina</taxon>
        <taxon>Dothideomycetes</taxon>
        <taxon>Pleosporomycetidae</taxon>
        <taxon>Pleosporales</taxon>
        <taxon>Pleosporineae</taxon>
        <taxon>Phaeosphaeriaceae</taxon>
        <taxon>Parastagonospora</taxon>
    </lineage>
</organism>
<dbReference type="EMBL" id="CH445328">
    <property type="protein sequence ID" value="EAT89679.1"/>
    <property type="molecule type" value="Genomic_DNA"/>
</dbReference>
<sequence length="34" mass="3446">MAVFGVVGVAVDASDNDEMKTDDLARTTCRGGSG</sequence>
<name>Q0UZ66_PHANO</name>
<dbReference type="AlphaFoldDB" id="Q0UZ66"/>
<dbReference type="RefSeq" id="XP_001793541.1">
    <property type="nucleotide sequence ID" value="XM_001793489.1"/>
</dbReference>
<dbReference type="InParanoid" id="Q0UZ66"/>
<evidence type="ECO:0000313" key="2">
    <source>
        <dbReference type="Proteomes" id="UP000001055"/>
    </source>
</evidence>